<feature type="domain" description="PKD/Chitinase" evidence="1">
    <location>
        <begin position="992"/>
        <end position="1072"/>
    </location>
</feature>
<dbReference type="KEGG" id="ptan:CRYO30217_01079"/>
<dbReference type="CDD" id="cd00146">
    <property type="entry name" value="PKD"/>
    <property type="match status" value="7"/>
</dbReference>
<feature type="domain" description="PKD/Chitinase" evidence="1">
    <location>
        <begin position="1074"/>
        <end position="1160"/>
    </location>
</feature>
<dbReference type="InterPro" id="IPR013783">
    <property type="entry name" value="Ig-like_fold"/>
</dbReference>
<dbReference type="NCBIfam" id="TIGR04131">
    <property type="entry name" value="Bac_Flav_CTERM"/>
    <property type="match status" value="1"/>
</dbReference>
<feature type="domain" description="PKD/Chitinase" evidence="1">
    <location>
        <begin position="908"/>
        <end position="990"/>
    </location>
</feature>
<dbReference type="RefSeq" id="WP_258541297.1">
    <property type="nucleotide sequence ID" value="NZ_OU015584.1"/>
</dbReference>
<gene>
    <name evidence="2" type="ORF">CRYO30217_01079</name>
</gene>
<evidence type="ECO:0000259" key="1">
    <source>
        <dbReference type="SMART" id="SM00089"/>
    </source>
</evidence>
<sequence length="1426" mass="153035">MKLYLLQLITILVFTAPLKDIAAQSDSARIAQAEIGLKVYYTFQSTRDYVEDTYNESPLQFKMRHSRLLHDFSKNVIDLYVAENFDFDTIDSYFRNYLSVELPAGGNISKPDHFNNDSDNPFFTKAPNGPCVNMDFEEGTLNGWEMYEGDVNGNPAEIVNTTQIATPGAHHTIMTPGADPVVGIPTTNPNGGNFSLRLGDGTGTGARAASIRQTFLVDATNAVFTYSYAVVLEDPSGHTLGEKPFFKVNMYDQSGNPIACGEYQVVASSGLDASWTNYGAGWYRDWQTVFAPLDAYIGQNVTIEFISGDCDQSGHYGYAYVDAECSPLEIIPPGTLICDNNPVTLDAPAGAASYLWNTGSTNQSITTSTPGSYSVEVVPIQGAACSITINATVSGASGAPVADFSAVPTNVCVGETIDFTDLSTATNGAAVDYWDYNFGDGSVNASVADPSHTYAADGTYDVQFVAGVLVPGQGGCYDTVVQTVTVTPSPTAGFTNTTVCEGTATDFTDTSVDATGIATYEWDFTDDGTIDSPAQNPSFTYPTAGNYDATLIVTSNGGCTDTLTQSVTVNESALASFSQTDVCEGNTMSFNDLSSSPSGTITNWDWDFGDGTGTSIAQNPTYDYASAGSYDVVLSVQSTGGCSDDTTIAVNVYANPVADFVVDNVCDGETYDFVDSSNPSGSTITIWEWDYESDATVDFSGQNGSNLYSSAGNYDVTLYVETQEGCSNSVTQTVEVYDLPVADFTAAQECQGTSIQFTDQSSSTDGTITNWDWDFQTNGSIDNTQQNPSHVMGAAGSYTTTLTVTTDLGCTDDFSSTVVVDPLPTADYAWSDVCDGNAMSFTDNSSVASGSITNYQWDFGDFTGSSTNQNASYTYTGSGTYDVVLAVTTDQGCVGSQTYTVEVFENPVVAFTYADECDGDAVSFADNSNIYTATSATYDWDFTSDGTTDFTGLAIDHTYPSDGSYFVTLSVLTSEGCTGEATEEVVIHPLPIPAFTGQNLCQGSTVDFTNTSSISSGSIVSQFWDFGNGNTSAALEPSETFGAEGVYNVVLETTSDQGCAASTSSPIEVYPIPNAQFITADVCDESNVSFTDFSNVSNTYTTNSIVSWDWDFGTTPATGAQGQFANHTYDGPGTYTVTLDVETNRGCTDSYQYDVTVYPNPEVSFESPNPDGCTEWCPTINNTSSIASGTNSSYLWNMGDGTVLTDENPAHCFTNTSLVDVSYTVSLTVTSDFGCTTSLTESDFITVYPEPVAEFSHDPIVGDIYNPTIEFTNESLIADLNSWNFDDLGSSTEEHPTFTFPDQDSGIYEVCLYVETFNGCTNYVCHNVEIEGYSNIFVPNAFTPDDDGINDLFQPSVFGFSEEGYELMVFDRWGLLIYSSTSLQGAWDGTYKGQPCLMDTYVWKIKATDKYTGEDKSFLGHINLIR</sequence>
<feature type="domain" description="PKD/Chitinase" evidence="1">
    <location>
        <begin position="401"/>
        <end position="489"/>
    </location>
</feature>
<feature type="domain" description="PKD/Chitinase" evidence="1">
    <location>
        <begin position="741"/>
        <end position="823"/>
    </location>
</feature>
<dbReference type="Gene3D" id="2.60.40.10">
    <property type="entry name" value="Immunoglobulins"/>
    <property type="match status" value="11"/>
</dbReference>
<dbReference type="SUPFAM" id="SSF49299">
    <property type="entry name" value="PKD domain"/>
    <property type="match status" value="10"/>
</dbReference>
<feature type="domain" description="PKD/Chitinase" evidence="1">
    <location>
        <begin position="574"/>
        <end position="655"/>
    </location>
</feature>
<name>A0A916NGH8_9FLAO</name>
<protein>
    <recommendedName>
        <fullName evidence="1">PKD/Chitinase domain-containing protein</fullName>
    </recommendedName>
</protein>
<evidence type="ECO:0000313" key="3">
    <source>
        <dbReference type="Proteomes" id="UP000683507"/>
    </source>
</evidence>
<accession>A0A916NGH8</accession>
<proteinExistence type="predicted"/>
<evidence type="ECO:0000313" key="2">
    <source>
        <dbReference type="EMBL" id="CAG5079813.1"/>
    </source>
</evidence>
<feature type="domain" description="PKD/Chitinase" evidence="1">
    <location>
        <begin position="1163"/>
        <end position="1244"/>
    </location>
</feature>
<feature type="domain" description="PKD/Chitinase" evidence="1">
    <location>
        <begin position="657"/>
        <end position="739"/>
    </location>
</feature>
<dbReference type="EMBL" id="OU015584">
    <property type="protein sequence ID" value="CAG5079813.1"/>
    <property type="molecule type" value="Genomic_DNA"/>
</dbReference>
<organism evidence="2 3">
    <name type="scientific">Parvicella tangerina</name>
    <dbReference type="NCBI Taxonomy" id="2829795"/>
    <lineage>
        <taxon>Bacteria</taxon>
        <taxon>Pseudomonadati</taxon>
        <taxon>Bacteroidota</taxon>
        <taxon>Flavobacteriia</taxon>
        <taxon>Flavobacteriales</taxon>
        <taxon>Parvicellaceae</taxon>
        <taxon>Parvicella</taxon>
    </lineage>
</organism>
<dbReference type="Proteomes" id="UP000683507">
    <property type="component" value="Chromosome"/>
</dbReference>
<reference evidence="2" key="1">
    <citation type="submission" date="2021-04" db="EMBL/GenBank/DDBJ databases">
        <authorList>
            <person name="Rodrigo-Torres L."/>
            <person name="Arahal R. D."/>
            <person name="Lucena T."/>
        </authorList>
    </citation>
    <scope>NUCLEOTIDE SEQUENCE</scope>
    <source>
        <strain evidence="2">AS29M-1</strain>
    </source>
</reference>
<dbReference type="Pfam" id="PF13585">
    <property type="entry name" value="CHU_C"/>
    <property type="match status" value="1"/>
</dbReference>
<dbReference type="PANTHER" id="PTHR36842">
    <property type="entry name" value="PROTEIN TOLB HOMOLOG"/>
    <property type="match status" value="1"/>
</dbReference>
<feature type="domain" description="PKD/Chitinase" evidence="1">
    <location>
        <begin position="826"/>
        <end position="906"/>
    </location>
</feature>
<dbReference type="SMART" id="SM00089">
    <property type="entry name" value="PKD"/>
    <property type="match status" value="10"/>
</dbReference>
<dbReference type="PANTHER" id="PTHR36842:SF1">
    <property type="entry name" value="PROTEIN TOLB"/>
    <property type="match status" value="1"/>
</dbReference>
<dbReference type="InterPro" id="IPR035986">
    <property type="entry name" value="PKD_dom_sf"/>
</dbReference>
<feature type="domain" description="PKD/Chitinase" evidence="1">
    <location>
        <begin position="491"/>
        <end position="572"/>
    </location>
</feature>
<dbReference type="InterPro" id="IPR022409">
    <property type="entry name" value="PKD/Chitinase_dom"/>
</dbReference>
<dbReference type="Pfam" id="PF18911">
    <property type="entry name" value="PKD_4"/>
    <property type="match status" value="10"/>
</dbReference>
<keyword evidence="3" id="KW-1185">Reference proteome</keyword>
<dbReference type="InterPro" id="IPR000601">
    <property type="entry name" value="PKD_dom"/>
</dbReference>
<dbReference type="InterPro" id="IPR026341">
    <property type="entry name" value="T9SS_type_B"/>
</dbReference>